<evidence type="ECO:0000313" key="4">
    <source>
        <dbReference type="EMBL" id="CAB4197959.1"/>
    </source>
</evidence>
<evidence type="ECO:0000313" key="2">
    <source>
        <dbReference type="EMBL" id="CAB4169991.1"/>
    </source>
</evidence>
<protein>
    <submittedName>
        <fullName evidence="4">Uncharacterized protein</fullName>
    </submittedName>
</protein>
<reference evidence="4" key="1">
    <citation type="submission" date="2020-05" db="EMBL/GenBank/DDBJ databases">
        <authorList>
            <person name="Chiriac C."/>
            <person name="Salcher M."/>
            <person name="Ghai R."/>
            <person name="Kavagutti S V."/>
        </authorList>
    </citation>
    <scope>NUCLEOTIDE SEQUENCE</scope>
</reference>
<name>A0A6J5RLU5_9CAUD</name>
<evidence type="ECO:0000256" key="1">
    <source>
        <dbReference type="SAM" id="MobiDB-lite"/>
    </source>
</evidence>
<organism evidence="4">
    <name type="scientific">uncultured Caudovirales phage</name>
    <dbReference type="NCBI Taxonomy" id="2100421"/>
    <lineage>
        <taxon>Viruses</taxon>
        <taxon>Duplodnaviria</taxon>
        <taxon>Heunggongvirae</taxon>
        <taxon>Uroviricota</taxon>
        <taxon>Caudoviricetes</taxon>
        <taxon>Peduoviridae</taxon>
        <taxon>Maltschvirus</taxon>
        <taxon>Maltschvirus maltsch</taxon>
    </lineage>
</organism>
<sequence>MQDEQGFFPSATTEAPAAPEKEVGFVPEFTAPVAQRVPENVDEIAIQASMATDSEQVPNLVRDNIAIRSQGMGGVLKTVLEQEHDDKIAGLKQLADSFLKAADPQGLKAAAEARVQLERDGVPPVEGNGLHANQLLTYRALEKLAYQKVRAESGDLGALDRQLHVTGGEVAARNILLQTASDKEDKASVLNKISAFFRTMVPFMESKITVDAINKTIGSDASMFDKHDAIVKMRNFLLAIPSDEERNDIVKRLVGELSSNPDVAATALRDIATISRSQAEFERGMDIVGLSIITDIAALYRGLASVARRGLPISAVKEVGGETAAGKLAAGELLGGTVVSGMTKEELFGRALANGVSPGEIEPALVKGINAATQAEMKQRWDTMLKSVAERLEASTMSAEEKAIERSRIMANYMPESNKNVYHVIHGEGSDTGQKMTVFWQGNNGKAFASEKAALKWAEENGLSDFKVVPKNTVDIPTIQPQTSFHGGSVTTEIHPGFEGTGQGGTSIGSGFYVSTAEHLAEKYAAKYGHTVSKWDIPTNSKFLNWYAKGADQPAVVQNAIAKLLGKDALKAEEGMDLYRAVVNKFGSEKAAGDALRKEGVVGNWASKSGPHGTGPEHVLFDAKDAKYKAHRAYSKAADNVVEEAPIEINGEIFYSQALGGGSGDPLVALKKSLAGGKTPLSRGEPLFTKGQTVEFGDTITPKMRRVMEDWVKLFRLEGKMKLLVLTEKDLAALELNTGLGKTGASYLKGHMELKNPNGFMTTITSDGTHLIVLNSKLTSEWKQQITTLSHELGHVFDQEILQRTPQAMRDALHKEFVSWMRKNGQPDVNAIDFRTLFRTPTEHGVGLAAKPRNPMYTLGNTTGHDWYGKFSEFWAENFSKFTLTNAKPVSVVEKWFYDRAQELKAFFVQVAKDWGFDSSKPAKGIDKLLRDYLANPTKWDDLLAQGVRSGKVDQFVTSVPSRTAPAAAAKAATTTTTTTGAGKTQWVVQQNVHDPLSYAGVGKYSAKDIGSSPWIAIDPKHGASELAVEARVIGVHAEAKVQKALVDFISPYWRGLDKNGRARVKSLLEEGDSFSNAGTVGKEFSYTEALSKGLSDKEAVAYLATRQLRMAMYHIRNGEMTKHLRMMGMKEVEFLGTSVKTIGKQVEMTTGSVYDTVGKTMIDLSVTPLPANQRIIRFSQPTMVDGELRSVVAINGKTASVREITTALHYRPGEYSRIYSDEYFIKMTRQAKVDGVMQRVDETIRTAMSAREAGEYTKGFTAAVALMRSGKNTDDALEQLIGKYVKVDEFKAAYDAKQFEGVTSFDFHYTRNKDEYLNGSVSEALANGRLFTSKRQDRLFSVDANRPNTLGVFESLEAEITSVSRVASVTQWRETNVRRWMNTFGDMIPNRTGDDVADFFSAAGAKFSGGEGKDAQFAERTHAYIMRQIGLRTNEEQAYQHMTRRMTEHMFTGNEKIETIGQKIRTMGVLGALRNLNFNLTLGMFNPAQLIVQANGAATAMILSPLHGLAAAKTFPLLRMALMSDNPDVWKFYANADKLSSLGLSKAEEFVDLVKAVRQTGIIDNIKSTALYNREDGRLNIFNSYPARLTGSHTFFFNRGEEFSRLVSFDVARREFMAANKEIAWNSKEGLAQIVVRMDDFTQNMTKANLARFQEGALSIPLQFAQYNIKLGMNVMTSLLGKGEGRGFTKGEAIKLMAGHLVLYGAAGNGLSWLLDEIVPKNTKETMTVEQKNYIAQGLISGLVGSFGEALTGERTAVALGTRLGSFDYYQKLAEAVFKDPKNIYEVALGPTLSNVKRIGVVGEVARLWARDPDLTGRDILEGLGKITTEQSSTLRNAAKAYLYTQHQDKLINGKGVTVAQLTTPEVLAQALGFQPTVAVDVSNLIKSKKDHTAAMEDIAGLIFKVQKDIMTSRMRGDHAYADEQHKLLTALWPTNAGDLWEVQKMVRDRLFPYDSDMQKLLGEYIWKGQTYNQPAVVTQEPRKE</sequence>
<accession>A0A6J5RLU5</accession>
<dbReference type="EMBL" id="LR797043">
    <property type="protein sequence ID" value="CAB4182597.1"/>
    <property type="molecule type" value="Genomic_DNA"/>
</dbReference>
<dbReference type="EMBL" id="LR797266">
    <property type="protein sequence ID" value="CAB4197959.1"/>
    <property type="molecule type" value="Genomic_DNA"/>
</dbReference>
<evidence type="ECO:0000313" key="3">
    <source>
        <dbReference type="EMBL" id="CAB4182597.1"/>
    </source>
</evidence>
<dbReference type="EMBL" id="LR797390">
    <property type="protein sequence ID" value="CAB4212419.1"/>
    <property type="molecule type" value="Genomic_DNA"/>
</dbReference>
<gene>
    <name evidence="3" type="ORF">UFOVP1080_12</name>
    <name evidence="4" type="ORF">UFOVP1321_50</name>
    <name evidence="5" type="ORF">UFOVP1432_14</name>
    <name evidence="2" type="ORF">UFOVP905_25</name>
</gene>
<proteinExistence type="predicted"/>
<feature type="region of interest" description="Disordered" evidence="1">
    <location>
        <begin position="1"/>
        <end position="20"/>
    </location>
</feature>
<dbReference type="EMBL" id="LR796848">
    <property type="protein sequence ID" value="CAB4169991.1"/>
    <property type="molecule type" value="Genomic_DNA"/>
</dbReference>
<evidence type="ECO:0000313" key="5">
    <source>
        <dbReference type="EMBL" id="CAB4212419.1"/>
    </source>
</evidence>